<evidence type="ECO:0000256" key="1">
    <source>
        <dbReference type="ARBA" id="ARBA00022527"/>
    </source>
</evidence>
<evidence type="ECO:0000256" key="2">
    <source>
        <dbReference type="SAM" id="MobiDB-lite"/>
    </source>
</evidence>
<dbReference type="SUPFAM" id="SSF55874">
    <property type="entry name" value="ATPase domain of HSP90 chaperone/DNA topoisomerase II/histidine kinase"/>
    <property type="match status" value="1"/>
</dbReference>
<feature type="compositionally biased region" description="Low complexity" evidence="2">
    <location>
        <begin position="48"/>
        <end position="61"/>
    </location>
</feature>
<protein>
    <submittedName>
        <fullName evidence="4">Anti-sigma regulatory factor (Ser/Thr protein kinase)</fullName>
    </submittedName>
</protein>
<sequence>MTAPARRADVRPDVPDRRHLPRAASHPSVLERPAKSMEERPIPPEATAPPTACTPTPAPEASTGAAFLTRRRFPGLANQIKHARRFVARLLYTCPELTTATLLTSELATNALTHSASGAAGGKFEVTVHQAPGWARVEVRDLGSAEQPRAQHCDPYDTSENGRGLDLVEALSAKWGTEPRRDGLGRMVWFELVWETDDAPVP</sequence>
<evidence type="ECO:0000313" key="4">
    <source>
        <dbReference type="EMBL" id="MBB6170587.1"/>
    </source>
</evidence>
<keyword evidence="1" id="KW-0418">Kinase</keyword>
<dbReference type="GO" id="GO:0004674">
    <property type="term" value="F:protein serine/threonine kinase activity"/>
    <property type="evidence" value="ECO:0007669"/>
    <property type="project" value="UniProtKB-KW"/>
</dbReference>
<feature type="region of interest" description="Disordered" evidence="2">
    <location>
        <begin position="1"/>
        <end position="61"/>
    </location>
</feature>
<dbReference type="Proteomes" id="UP000546642">
    <property type="component" value="Unassembled WGS sequence"/>
</dbReference>
<proteinExistence type="predicted"/>
<keyword evidence="5" id="KW-1185">Reference proteome</keyword>
<dbReference type="AlphaFoldDB" id="A0A7W9YEF1"/>
<feature type="domain" description="Histidine kinase/HSP90-like ATPase" evidence="3">
    <location>
        <begin position="74"/>
        <end position="190"/>
    </location>
</feature>
<comment type="caution">
    <text evidence="4">The sequence shown here is derived from an EMBL/GenBank/DDBJ whole genome shotgun (WGS) entry which is preliminary data.</text>
</comment>
<dbReference type="PANTHER" id="PTHR35526:SF3">
    <property type="entry name" value="ANTI-SIGMA-F FACTOR RSBW"/>
    <property type="match status" value="1"/>
</dbReference>
<dbReference type="EMBL" id="JACHDS010000001">
    <property type="protein sequence ID" value="MBB6170587.1"/>
    <property type="molecule type" value="Genomic_DNA"/>
</dbReference>
<keyword evidence="1" id="KW-0808">Transferase</keyword>
<gene>
    <name evidence="4" type="ORF">HNR23_000647</name>
</gene>
<reference evidence="4 5" key="1">
    <citation type="submission" date="2020-08" db="EMBL/GenBank/DDBJ databases">
        <title>Sequencing the genomes of 1000 actinobacteria strains.</title>
        <authorList>
            <person name="Klenk H.-P."/>
        </authorList>
    </citation>
    <scope>NUCLEOTIDE SEQUENCE [LARGE SCALE GENOMIC DNA]</scope>
    <source>
        <strain evidence="4 5">DSM 46659</strain>
    </source>
</reference>
<dbReference type="InterPro" id="IPR036890">
    <property type="entry name" value="HATPase_C_sf"/>
</dbReference>
<feature type="compositionally biased region" description="Basic and acidic residues" evidence="2">
    <location>
        <begin position="1"/>
        <end position="18"/>
    </location>
</feature>
<accession>A0A7W9YEF1</accession>
<keyword evidence="1" id="KW-0723">Serine/threonine-protein kinase</keyword>
<dbReference type="InterPro" id="IPR003594">
    <property type="entry name" value="HATPase_dom"/>
</dbReference>
<dbReference type="Gene3D" id="3.30.565.10">
    <property type="entry name" value="Histidine kinase-like ATPase, C-terminal domain"/>
    <property type="match status" value="1"/>
</dbReference>
<evidence type="ECO:0000259" key="3">
    <source>
        <dbReference type="Pfam" id="PF13581"/>
    </source>
</evidence>
<dbReference type="InterPro" id="IPR050267">
    <property type="entry name" value="Anti-sigma-factor_SerPK"/>
</dbReference>
<dbReference type="CDD" id="cd16936">
    <property type="entry name" value="HATPase_RsbW-like"/>
    <property type="match status" value="1"/>
</dbReference>
<evidence type="ECO:0000313" key="5">
    <source>
        <dbReference type="Proteomes" id="UP000546642"/>
    </source>
</evidence>
<dbReference type="Pfam" id="PF13581">
    <property type="entry name" value="HATPase_c_2"/>
    <property type="match status" value="1"/>
</dbReference>
<organism evidence="4 5">
    <name type="scientific">Nocardiopsis mwathae</name>
    <dbReference type="NCBI Taxonomy" id="1472723"/>
    <lineage>
        <taxon>Bacteria</taxon>
        <taxon>Bacillati</taxon>
        <taxon>Actinomycetota</taxon>
        <taxon>Actinomycetes</taxon>
        <taxon>Streptosporangiales</taxon>
        <taxon>Nocardiopsidaceae</taxon>
        <taxon>Nocardiopsis</taxon>
    </lineage>
</organism>
<feature type="compositionally biased region" description="Basic and acidic residues" evidence="2">
    <location>
        <begin position="32"/>
        <end position="42"/>
    </location>
</feature>
<dbReference type="PANTHER" id="PTHR35526">
    <property type="entry name" value="ANTI-SIGMA-F FACTOR RSBW-RELATED"/>
    <property type="match status" value="1"/>
</dbReference>
<name>A0A7W9YEF1_9ACTN</name>